<feature type="domain" description="Glycosyl transferase family 1" evidence="2">
    <location>
        <begin position="200"/>
        <end position="352"/>
    </location>
</feature>
<gene>
    <name evidence="4" type="ORF">GC093_06860</name>
</gene>
<dbReference type="Gene3D" id="3.40.50.2000">
    <property type="entry name" value="Glycogen Phosphorylase B"/>
    <property type="match status" value="2"/>
</dbReference>
<dbReference type="RefSeq" id="WP_171651155.1">
    <property type="nucleotide sequence ID" value="NZ_WHOD01000027.1"/>
</dbReference>
<dbReference type="InterPro" id="IPR028098">
    <property type="entry name" value="Glyco_trans_4-like_N"/>
</dbReference>
<protein>
    <submittedName>
        <fullName evidence="4">Glycosyltransferase</fullName>
    </submittedName>
</protein>
<evidence type="ECO:0000259" key="3">
    <source>
        <dbReference type="Pfam" id="PF13439"/>
    </source>
</evidence>
<dbReference type="FunFam" id="3.40.50.2000:FF:000119">
    <property type="entry name" value="Glycosyl transferase group 1"/>
    <property type="match status" value="1"/>
</dbReference>
<evidence type="ECO:0000313" key="5">
    <source>
        <dbReference type="Proteomes" id="UP000641588"/>
    </source>
</evidence>
<accession>A0A972GUD0</accession>
<dbReference type="GO" id="GO:0009103">
    <property type="term" value="P:lipopolysaccharide biosynthetic process"/>
    <property type="evidence" value="ECO:0007669"/>
    <property type="project" value="TreeGrafter"/>
</dbReference>
<dbReference type="GO" id="GO:0016757">
    <property type="term" value="F:glycosyltransferase activity"/>
    <property type="evidence" value="ECO:0007669"/>
    <property type="project" value="InterPro"/>
</dbReference>
<dbReference type="SUPFAM" id="SSF53756">
    <property type="entry name" value="UDP-Glycosyltransferase/glycogen phosphorylase"/>
    <property type="match status" value="1"/>
</dbReference>
<evidence type="ECO:0000256" key="1">
    <source>
        <dbReference type="ARBA" id="ARBA00022679"/>
    </source>
</evidence>
<evidence type="ECO:0000313" key="4">
    <source>
        <dbReference type="EMBL" id="NOU92955.1"/>
    </source>
</evidence>
<dbReference type="PANTHER" id="PTHR46401:SF2">
    <property type="entry name" value="GLYCOSYLTRANSFERASE WBBK-RELATED"/>
    <property type="match status" value="1"/>
</dbReference>
<comment type="caution">
    <text evidence="4">The sequence shown here is derived from an EMBL/GenBank/DDBJ whole genome shotgun (WGS) entry which is preliminary data.</text>
</comment>
<name>A0A972GUD0_9BACL</name>
<dbReference type="CDD" id="cd03809">
    <property type="entry name" value="GT4_MtfB-like"/>
    <property type="match status" value="1"/>
</dbReference>
<dbReference type="Pfam" id="PF13439">
    <property type="entry name" value="Glyco_transf_4"/>
    <property type="match status" value="1"/>
</dbReference>
<dbReference type="Pfam" id="PF00534">
    <property type="entry name" value="Glycos_transf_1"/>
    <property type="match status" value="1"/>
</dbReference>
<evidence type="ECO:0000259" key="2">
    <source>
        <dbReference type="Pfam" id="PF00534"/>
    </source>
</evidence>
<organism evidence="4 5">
    <name type="scientific">Paenibacillus foliorum</name>
    <dbReference type="NCBI Taxonomy" id="2654974"/>
    <lineage>
        <taxon>Bacteria</taxon>
        <taxon>Bacillati</taxon>
        <taxon>Bacillota</taxon>
        <taxon>Bacilli</taxon>
        <taxon>Bacillales</taxon>
        <taxon>Paenibacillaceae</taxon>
        <taxon>Paenibacillus</taxon>
    </lineage>
</organism>
<dbReference type="InterPro" id="IPR001296">
    <property type="entry name" value="Glyco_trans_1"/>
</dbReference>
<keyword evidence="1" id="KW-0808">Transferase</keyword>
<dbReference type="Proteomes" id="UP000641588">
    <property type="component" value="Unassembled WGS sequence"/>
</dbReference>
<reference evidence="4" key="1">
    <citation type="submission" date="2019-10" db="EMBL/GenBank/DDBJ databases">
        <title>Description of Paenibacillus glebae sp. nov.</title>
        <authorList>
            <person name="Carlier A."/>
            <person name="Qi S."/>
        </authorList>
    </citation>
    <scope>NUCLEOTIDE SEQUENCE</scope>
    <source>
        <strain evidence="4">LMG 31456</strain>
    </source>
</reference>
<dbReference type="AlphaFoldDB" id="A0A972GUD0"/>
<feature type="domain" description="Glycosyltransferase subfamily 4-like N-terminal" evidence="3">
    <location>
        <begin position="15"/>
        <end position="178"/>
    </location>
</feature>
<dbReference type="PANTHER" id="PTHR46401">
    <property type="entry name" value="GLYCOSYLTRANSFERASE WBBK-RELATED"/>
    <property type="match status" value="1"/>
</dbReference>
<keyword evidence="5" id="KW-1185">Reference proteome</keyword>
<dbReference type="EMBL" id="WHOD01000027">
    <property type="protein sequence ID" value="NOU92955.1"/>
    <property type="molecule type" value="Genomic_DNA"/>
</dbReference>
<proteinExistence type="predicted"/>
<sequence>MNVFLDAQSLLGTRSGIARYVECLGSQLSKDTGVNLFLAFNQLANSIRENHVLEIKRDFHLHLINSVYPYKVIRRLCKPNFFYQMPYDILAKNKADIYHGTNFTYTPSVKAKSIITIHDLAYMRYPESTSDRIYKHHSNWVPFSARQCDQIIAVSQQTKSDIIELLNIPENKVDVVYHAAGDNFQFVPYTASILEKYNLPEKYILFVGTLEPRKNLLGLLKAFYLLKKEYSCSEKLVIVGAKGWKFTPIFEWVQEHYLEEEVIFTGFIDDEDLPGLYSAASVFVMPSIYEGFGLPLLEAMQCRTPVIGSNVSSIPEIIGEAGMLLAPDDPMAWAEGMYGIVSDSTVRETYSQLAFERSKQFTWDKAAAETKQVYEKVLGNLN</sequence>